<feature type="signal peptide" evidence="1">
    <location>
        <begin position="1"/>
        <end position="22"/>
    </location>
</feature>
<dbReference type="PROSITE" id="PS51257">
    <property type="entry name" value="PROKAR_LIPOPROTEIN"/>
    <property type="match status" value="1"/>
</dbReference>
<keyword evidence="3" id="KW-1185">Reference proteome</keyword>
<organism evidence="2 3">
    <name type="scientific">Nonomuraea jiangxiensis</name>
    <dbReference type="NCBI Taxonomy" id="633440"/>
    <lineage>
        <taxon>Bacteria</taxon>
        <taxon>Bacillati</taxon>
        <taxon>Actinomycetota</taxon>
        <taxon>Actinomycetes</taxon>
        <taxon>Streptosporangiales</taxon>
        <taxon>Streptosporangiaceae</taxon>
        <taxon>Nonomuraea</taxon>
    </lineage>
</organism>
<dbReference type="RefSeq" id="WP_090933326.1">
    <property type="nucleotide sequence ID" value="NZ_FNDJ01000008.1"/>
</dbReference>
<feature type="chain" id="PRO_5011678446" description="Lipoprotein" evidence="1">
    <location>
        <begin position="23"/>
        <end position="277"/>
    </location>
</feature>
<keyword evidence="1" id="KW-0732">Signal</keyword>
<sequence>MARALALSVLLLACLTSGGCTADTTPQGIDRRALIWVNALAVARPDYQVVHEEQLLSRAYREHRDTVRVAVEPRWPGWSHSEVFGRQNLELRLTPDGHVSMPVLRHWRLTDAIQVPFSSAETQAQTTEEAVARLEELARVEDLKVTVVVGFKKPLQESEVRQVWKMIPDVGLFSPPVNSGGLPISWDYSGYCNARGLDDCNPDIRDSLTSVFRSWTDELTTEDGAALASFGLNLPELRTRAAQGLWYGMIGTTWPDHVTTIVKDPRVSVVEIAQVAF</sequence>
<accession>A0A1G8QN43</accession>
<evidence type="ECO:0000313" key="2">
    <source>
        <dbReference type="EMBL" id="SDJ06202.1"/>
    </source>
</evidence>
<reference evidence="2 3" key="1">
    <citation type="submission" date="2016-10" db="EMBL/GenBank/DDBJ databases">
        <authorList>
            <person name="de Groot N.N."/>
        </authorList>
    </citation>
    <scope>NUCLEOTIDE SEQUENCE [LARGE SCALE GENOMIC DNA]</scope>
    <source>
        <strain evidence="2 3">CGMCC 4.6533</strain>
    </source>
</reference>
<dbReference type="EMBL" id="FNDJ01000008">
    <property type="protein sequence ID" value="SDJ06202.1"/>
    <property type="molecule type" value="Genomic_DNA"/>
</dbReference>
<proteinExistence type="predicted"/>
<evidence type="ECO:0000313" key="3">
    <source>
        <dbReference type="Proteomes" id="UP000199202"/>
    </source>
</evidence>
<protein>
    <recommendedName>
        <fullName evidence="4">Lipoprotein</fullName>
    </recommendedName>
</protein>
<gene>
    <name evidence="2" type="ORF">SAMN05421869_108305</name>
</gene>
<evidence type="ECO:0000256" key="1">
    <source>
        <dbReference type="SAM" id="SignalP"/>
    </source>
</evidence>
<evidence type="ECO:0008006" key="4">
    <source>
        <dbReference type="Google" id="ProtNLM"/>
    </source>
</evidence>
<dbReference type="Proteomes" id="UP000199202">
    <property type="component" value="Unassembled WGS sequence"/>
</dbReference>
<name>A0A1G8QN43_9ACTN</name>
<dbReference type="AlphaFoldDB" id="A0A1G8QN43"/>